<keyword evidence="3 6" id="KW-0472">Membrane</keyword>
<feature type="domain" description="Flotillin C-terminal" evidence="8">
    <location>
        <begin position="317"/>
        <end position="413"/>
    </location>
</feature>
<evidence type="ECO:0000256" key="4">
    <source>
        <dbReference type="SAM" id="Coils"/>
    </source>
</evidence>
<accession>A0A1H5GD59</accession>
<evidence type="ECO:0000259" key="7">
    <source>
        <dbReference type="Pfam" id="PF01145"/>
    </source>
</evidence>
<sequence>MEILAGAGAVAVIGIVGAVLVVALVIGLIVFRSWVKVARADEALVVSGVKQRGVDGEPESSVRVVVNGRAVVNPMTQRHEVISLRSRQVTMNAEAQSEDGVTLDVEAVAIVKIGSHPAYVKRAAERFASQDSAIEVFTTEQLEGALRGVVAKLPVIDLMRDRKRFSEQIATDVSLELEEQGLILDSFQIKGITDNVGYIQSLGAPEIQSKRQAAEIAETNAERAVRQQQITNEEANLVEQTEYDKNLAASKSEVGRANAQALQAEALAKAEAEQQVLKQEAENTQARLDSDVKRVADADLYRASKAADADAYRLTKEAEAQATIASREAEATRVRAEADAEATRLAGEAHGQSIRAEADALATHQEALLMQRVVDALPELMTQFAKGYATIGEVTVVSNGSTESGASGVLANESSVAMRGVFDSVRAATGIDLGEVIQGRAVGRAFADGAHPEPSATDSHPSPAAPDEGPDVAPPADPTPPAQ</sequence>
<keyword evidence="6" id="KW-0812">Transmembrane</keyword>
<dbReference type="PANTHER" id="PTHR13806">
    <property type="entry name" value="FLOTILLIN-RELATED"/>
    <property type="match status" value="1"/>
</dbReference>
<keyword evidence="6" id="KW-1133">Transmembrane helix</keyword>
<comment type="similarity">
    <text evidence="2">Belongs to the band 7/mec-2 family. Flotillin subfamily.</text>
</comment>
<evidence type="ECO:0000313" key="9">
    <source>
        <dbReference type="EMBL" id="SEE13657.1"/>
    </source>
</evidence>
<dbReference type="PANTHER" id="PTHR13806:SF46">
    <property type="entry name" value="FLOTILLIN-1-RELATED"/>
    <property type="match status" value="1"/>
</dbReference>
<dbReference type="GO" id="GO:0072659">
    <property type="term" value="P:protein localization to plasma membrane"/>
    <property type="evidence" value="ECO:0007669"/>
    <property type="project" value="TreeGrafter"/>
</dbReference>
<evidence type="ECO:0000256" key="2">
    <source>
        <dbReference type="ARBA" id="ARBA00007161"/>
    </source>
</evidence>
<dbReference type="RefSeq" id="WP_089772449.1">
    <property type="nucleotide sequence ID" value="NZ_FNTX01000001.1"/>
</dbReference>
<feature type="domain" description="Band 7" evidence="7">
    <location>
        <begin position="38"/>
        <end position="222"/>
    </location>
</feature>
<evidence type="ECO:0000256" key="6">
    <source>
        <dbReference type="SAM" id="Phobius"/>
    </source>
</evidence>
<name>A0A1H5GD59_9MICO</name>
<dbReference type="Gene3D" id="3.30.479.30">
    <property type="entry name" value="Band 7 domain"/>
    <property type="match status" value="1"/>
</dbReference>
<proteinExistence type="inferred from homology"/>
<feature type="coiled-coil region" evidence="4">
    <location>
        <begin position="262"/>
        <end position="289"/>
    </location>
</feature>
<dbReference type="EMBL" id="FNTX01000001">
    <property type="protein sequence ID" value="SEE13657.1"/>
    <property type="molecule type" value="Genomic_DNA"/>
</dbReference>
<feature type="compositionally biased region" description="Pro residues" evidence="5">
    <location>
        <begin position="472"/>
        <end position="483"/>
    </location>
</feature>
<keyword evidence="4" id="KW-0175">Coiled coil</keyword>
<dbReference type="Proteomes" id="UP000199220">
    <property type="component" value="Unassembled WGS sequence"/>
</dbReference>
<reference evidence="10" key="1">
    <citation type="submission" date="2016-10" db="EMBL/GenBank/DDBJ databases">
        <authorList>
            <person name="Varghese N."/>
            <person name="Submissions S."/>
        </authorList>
    </citation>
    <scope>NUCLEOTIDE SEQUENCE [LARGE SCALE GENOMIC DNA]</scope>
    <source>
        <strain evidence="10">DSM 21368</strain>
    </source>
</reference>
<dbReference type="CDD" id="cd03399">
    <property type="entry name" value="SPFH_flotillin"/>
    <property type="match status" value="1"/>
</dbReference>
<dbReference type="InterPro" id="IPR036013">
    <property type="entry name" value="Band_7/SPFH_dom_sf"/>
</dbReference>
<dbReference type="Pfam" id="PF01145">
    <property type="entry name" value="Band_7"/>
    <property type="match status" value="1"/>
</dbReference>
<evidence type="ECO:0000256" key="1">
    <source>
        <dbReference type="ARBA" id="ARBA00004370"/>
    </source>
</evidence>
<dbReference type="InterPro" id="IPR027705">
    <property type="entry name" value="Flotillin_fam"/>
</dbReference>
<evidence type="ECO:0000256" key="3">
    <source>
        <dbReference type="ARBA" id="ARBA00023136"/>
    </source>
</evidence>
<dbReference type="Pfam" id="PF15975">
    <property type="entry name" value="Flot"/>
    <property type="match status" value="1"/>
</dbReference>
<feature type="transmembrane region" description="Helical" evidence="6">
    <location>
        <begin position="6"/>
        <end position="31"/>
    </location>
</feature>
<evidence type="ECO:0000256" key="5">
    <source>
        <dbReference type="SAM" id="MobiDB-lite"/>
    </source>
</evidence>
<dbReference type="GO" id="GO:0005886">
    <property type="term" value="C:plasma membrane"/>
    <property type="evidence" value="ECO:0007669"/>
    <property type="project" value="TreeGrafter"/>
</dbReference>
<dbReference type="AlphaFoldDB" id="A0A1H5GD59"/>
<dbReference type="OrthoDB" id="9786220at2"/>
<dbReference type="InterPro" id="IPR001107">
    <property type="entry name" value="Band_7"/>
</dbReference>
<dbReference type="SUPFAM" id="SSF117892">
    <property type="entry name" value="Band 7/SPFH domain"/>
    <property type="match status" value="1"/>
</dbReference>
<dbReference type="STRING" id="648782.SAMN04488554_1616"/>
<dbReference type="GO" id="GO:0002020">
    <property type="term" value="F:protease binding"/>
    <property type="evidence" value="ECO:0007669"/>
    <property type="project" value="TreeGrafter"/>
</dbReference>
<evidence type="ECO:0000259" key="8">
    <source>
        <dbReference type="Pfam" id="PF15975"/>
    </source>
</evidence>
<dbReference type="InterPro" id="IPR031905">
    <property type="entry name" value="Flotillin_C"/>
</dbReference>
<evidence type="ECO:0000313" key="10">
    <source>
        <dbReference type="Proteomes" id="UP000199220"/>
    </source>
</evidence>
<comment type="subcellular location">
    <subcellularLocation>
        <location evidence="1">Membrane</location>
    </subcellularLocation>
</comment>
<organism evidence="9 10">
    <name type="scientific">Ruania alba</name>
    <dbReference type="NCBI Taxonomy" id="648782"/>
    <lineage>
        <taxon>Bacteria</taxon>
        <taxon>Bacillati</taxon>
        <taxon>Actinomycetota</taxon>
        <taxon>Actinomycetes</taxon>
        <taxon>Micrococcales</taxon>
        <taxon>Ruaniaceae</taxon>
        <taxon>Ruania</taxon>
    </lineage>
</organism>
<gene>
    <name evidence="9" type="ORF">SAMN04488554_1616</name>
</gene>
<feature type="region of interest" description="Disordered" evidence="5">
    <location>
        <begin position="446"/>
        <end position="483"/>
    </location>
</feature>
<keyword evidence="10" id="KW-1185">Reference proteome</keyword>
<protein>
    <submittedName>
        <fullName evidence="9">Flotillin</fullName>
    </submittedName>
</protein>